<dbReference type="GO" id="GO:0006879">
    <property type="term" value="P:intracellular iron ion homeostasis"/>
    <property type="evidence" value="ECO:0007669"/>
    <property type="project" value="TreeGrafter"/>
</dbReference>
<dbReference type="InterPro" id="IPR051410">
    <property type="entry name" value="Ferric/Cupric_Reductase"/>
</dbReference>
<sequence>MLSTRCDTALGRSVRNSIIEAPLFGTRRAAPYSACAGIFNFRVPGRAHTILILAALLANVLGLFSFYTYVPAHAAATVGDPWRQAVRFFADRAACLAVAQLPIVFLLAGRNSPVAILSGISFNTQMLYHRWFARIVLFQAFAHAASYTIRHAPGQLNDYSDFMAKAYVRWGATALTMLAALCFFSFTLFRKHSYEVFLVTHIVFVVLTLVGIHKHLQGAGVSPLSDFFVILFFSIACWLFDRGVRTVRLVFLNIAFIASKDGGHFTRMRATALPDGTLHIRVFLPGRATSASAIFSAQPGQHVFFACPSIQALALHPFTVMARGVDPQRVQAYIDLGVQPMNGFTRRLAARVQRSSEHILECTALVEGPYGRVPCLQDYANIVLFAGGIGITHCLAALSQALHAANSAIVDSEKGPVHGRRITLVWAHKERTTFNIAVPYLHDAATLLRDNPDAPHITVHAFATRSPMQKTTSDPISPSSSSPSSVSLDAAACKDLSKLLVGSPISEAYALNKMDCSSTTAFDTHMLSLEDVLDVKFHSGRPVLIRELECAIEQDSASLLGPAEPTRTAVVCCGAAAFADMVRDSVRKTRSAKGISIDYFEEAFAW</sequence>
<evidence type="ECO:0000256" key="1">
    <source>
        <dbReference type="ARBA" id="ARBA00004141"/>
    </source>
</evidence>
<dbReference type="PROSITE" id="PS51384">
    <property type="entry name" value="FAD_FR"/>
    <property type="match status" value="1"/>
</dbReference>
<keyword evidence="9 11" id="KW-0472">Membrane</keyword>
<keyword evidence="3" id="KW-0813">Transport</keyword>
<keyword evidence="4 11" id="KW-0812">Transmembrane</keyword>
<feature type="transmembrane region" description="Helical" evidence="11">
    <location>
        <begin position="219"/>
        <end position="240"/>
    </location>
</feature>
<dbReference type="InterPro" id="IPR013112">
    <property type="entry name" value="FAD-bd_8"/>
</dbReference>
<dbReference type="InterPro" id="IPR039261">
    <property type="entry name" value="FNR_nucleotide-bd"/>
</dbReference>
<dbReference type="AlphaFoldDB" id="A0A066WRL1"/>
<dbReference type="PANTHER" id="PTHR32361">
    <property type="entry name" value="FERRIC/CUPRIC REDUCTASE TRANSMEMBRANE COMPONENT"/>
    <property type="match status" value="1"/>
</dbReference>
<evidence type="ECO:0000256" key="8">
    <source>
        <dbReference type="ARBA" id="ARBA00023065"/>
    </source>
</evidence>
<feature type="transmembrane region" description="Helical" evidence="11">
    <location>
        <begin position="131"/>
        <end position="149"/>
    </location>
</feature>
<dbReference type="Pfam" id="PF08022">
    <property type="entry name" value="FAD_binding_8"/>
    <property type="match status" value="1"/>
</dbReference>
<dbReference type="Pfam" id="PF08030">
    <property type="entry name" value="NAD_binding_6"/>
    <property type="match status" value="1"/>
</dbReference>
<dbReference type="Pfam" id="PF01794">
    <property type="entry name" value="Ferric_reduct"/>
    <property type="match status" value="1"/>
</dbReference>
<evidence type="ECO:0000256" key="3">
    <source>
        <dbReference type="ARBA" id="ARBA00022448"/>
    </source>
</evidence>
<keyword evidence="8" id="KW-0406">Ion transport</keyword>
<evidence type="ECO:0000256" key="10">
    <source>
        <dbReference type="ARBA" id="ARBA00023180"/>
    </source>
</evidence>
<dbReference type="OrthoDB" id="4494341at2759"/>
<evidence type="ECO:0000313" key="14">
    <source>
        <dbReference type="Proteomes" id="UP000027361"/>
    </source>
</evidence>
<comment type="subcellular location">
    <subcellularLocation>
        <location evidence="1">Membrane</location>
        <topology evidence="1">Multi-pass membrane protein</topology>
    </subcellularLocation>
</comment>
<proteinExistence type="inferred from homology"/>
<evidence type="ECO:0000313" key="13">
    <source>
        <dbReference type="EMBL" id="KDN53639.1"/>
    </source>
</evidence>
<protein>
    <recommendedName>
        <fullName evidence="12">FAD-binding FR-type domain-containing protein</fullName>
    </recommendedName>
</protein>
<evidence type="ECO:0000259" key="12">
    <source>
        <dbReference type="PROSITE" id="PS51384"/>
    </source>
</evidence>
<keyword evidence="6 11" id="KW-1133">Transmembrane helix</keyword>
<evidence type="ECO:0000256" key="4">
    <source>
        <dbReference type="ARBA" id="ARBA00022692"/>
    </source>
</evidence>
<name>A0A066WRL1_TILAU</name>
<feature type="domain" description="FAD-binding FR-type" evidence="12">
    <location>
        <begin position="236"/>
        <end position="376"/>
    </location>
</feature>
<keyword evidence="14" id="KW-1185">Reference proteome</keyword>
<dbReference type="GO" id="GO:0006826">
    <property type="term" value="P:iron ion transport"/>
    <property type="evidence" value="ECO:0007669"/>
    <property type="project" value="TreeGrafter"/>
</dbReference>
<evidence type="ECO:0000256" key="2">
    <source>
        <dbReference type="ARBA" id="ARBA00006278"/>
    </source>
</evidence>
<feature type="transmembrane region" description="Helical" evidence="11">
    <location>
        <begin position="50"/>
        <end position="69"/>
    </location>
</feature>
<feature type="transmembrane region" description="Helical" evidence="11">
    <location>
        <begin position="89"/>
        <end position="110"/>
    </location>
</feature>
<comment type="caution">
    <text evidence="13">The sequence shown here is derived from an EMBL/GenBank/DDBJ whole genome shotgun (WGS) entry which is preliminary data.</text>
</comment>
<dbReference type="SFLD" id="SFLDG01168">
    <property type="entry name" value="Ferric_reductase_subgroup_(FRE"/>
    <property type="match status" value="1"/>
</dbReference>
<dbReference type="OMA" id="HRWISRW"/>
<feature type="transmembrane region" description="Helical" evidence="11">
    <location>
        <begin position="196"/>
        <end position="213"/>
    </location>
</feature>
<dbReference type="Proteomes" id="UP000027361">
    <property type="component" value="Unassembled WGS sequence"/>
</dbReference>
<dbReference type="GO" id="GO:0000293">
    <property type="term" value="F:ferric-chelate reductase activity"/>
    <property type="evidence" value="ECO:0007669"/>
    <property type="project" value="UniProtKB-ARBA"/>
</dbReference>
<dbReference type="STRING" id="1037660.A0A066WRL1"/>
<evidence type="ECO:0000256" key="6">
    <source>
        <dbReference type="ARBA" id="ARBA00022989"/>
    </source>
</evidence>
<dbReference type="HOGENOM" id="CLU_016502_0_0_1"/>
<dbReference type="InterPro" id="IPR013121">
    <property type="entry name" value="Fe_red_NAD-bd_6"/>
</dbReference>
<feature type="transmembrane region" description="Helical" evidence="11">
    <location>
        <begin position="169"/>
        <end position="189"/>
    </location>
</feature>
<comment type="similarity">
    <text evidence="2">Belongs to the ferric reductase (FRE) family.</text>
</comment>
<accession>A0A066WRL1</accession>
<dbReference type="GO" id="GO:0005886">
    <property type="term" value="C:plasma membrane"/>
    <property type="evidence" value="ECO:0007669"/>
    <property type="project" value="TreeGrafter"/>
</dbReference>
<evidence type="ECO:0000256" key="7">
    <source>
        <dbReference type="ARBA" id="ARBA00023002"/>
    </source>
</evidence>
<dbReference type="InParanoid" id="A0A066WRL1"/>
<dbReference type="GeneID" id="25265785"/>
<dbReference type="EMBL" id="JMSN01000001">
    <property type="protein sequence ID" value="KDN53639.1"/>
    <property type="molecule type" value="Genomic_DNA"/>
</dbReference>
<dbReference type="SFLD" id="SFLDS00052">
    <property type="entry name" value="Ferric_Reductase_Domain"/>
    <property type="match status" value="1"/>
</dbReference>
<reference evidence="13 14" key="1">
    <citation type="submission" date="2014-05" db="EMBL/GenBank/DDBJ databases">
        <title>Draft genome sequence of a rare smut relative, Tilletiaria anomala UBC 951.</title>
        <authorList>
            <consortium name="DOE Joint Genome Institute"/>
            <person name="Toome M."/>
            <person name="Kuo A."/>
            <person name="Henrissat B."/>
            <person name="Lipzen A."/>
            <person name="Tritt A."/>
            <person name="Yoshinaga Y."/>
            <person name="Zane M."/>
            <person name="Barry K."/>
            <person name="Grigoriev I.V."/>
            <person name="Spatafora J.W."/>
            <person name="Aimea M.C."/>
        </authorList>
    </citation>
    <scope>NUCLEOTIDE SEQUENCE [LARGE SCALE GENOMIC DNA]</scope>
    <source>
        <strain evidence="13 14">UBC 951</strain>
    </source>
</reference>
<dbReference type="InterPro" id="IPR013130">
    <property type="entry name" value="Fe3_Rdtase_TM_dom"/>
</dbReference>
<dbReference type="Gene3D" id="3.40.50.80">
    <property type="entry name" value="Nucleotide-binding domain of ferredoxin-NADP reductase (FNR) module"/>
    <property type="match status" value="1"/>
</dbReference>
<keyword evidence="10" id="KW-0325">Glycoprotein</keyword>
<dbReference type="InterPro" id="IPR017927">
    <property type="entry name" value="FAD-bd_FR_type"/>
</dbReference>
<dbReference type="GO" id="GO:0015677">
    <property type="term" value="P:copper ion import"/>
    <property type="evidence" value="ECO:0007669"/>
    <property type="project" value="TreeGrafter"/>
</dbReference>
<organism evidence="13 14">
    <name type="scientific">Tilletiaria anomala (strain ATCC 24038 / CBS 436.72 / UBC 951)</name>
    <dbReference type="NCBI Taxonomy" id="1037660"/>
    <lineage>
        <taxon>Eukaryota</taxon>
        <taxon>Fungi</taxon>
        <taxon>Dikarya</taxon>
        <taxon>Basidiomycota</taxon>
        <taxon>Ustilaginomycotina</taxon>
        <taxon>Exobasidiomycetes</taxon>
        <taxon>Georgefischeriales</taxon>
        <taxon>Tilletiariaceae</taxon>
        <taxon>Tilletiaria</taxon>
    </lineage>
</organism>
<evidence type="ECO:0000256" key="11">
    <source>
        <dbReference type="SAM" id="Phobius"/>
    </source>
</evidence>
<keyword evidence="5" id="KW-0249">Electron transport</keyword>
<evidence type="ECO:0000256" key="5">
    <source>
        <dbReference type="ARBA" id="ARBA00022982"/>
    </source>
</evidence>
<gene>
    <name evidence="13" type="ORF">K437DRAFT_265690</name>
</gene>
<evidence type="ECO:0000256" key="9">
    <source>
        <dbReference type="ARBA" id="ARBA00023136"/>
    </source>
</evidence>
<dbReference type="PANTHER" id="PTHR32361:SF9">
    <property type="entry name" value="FERRIC REDUCTASE TRANSMEMBRANE COMPONENT 3-RELATED"/>
    <property type="match status" value="1"/>
</dbReference>
<dbReference type="RefSeq" id="XP_013246482.1">
    <property type="nucleotide sequence ID" value="XM_013391028.1"/>
</dbReference>
<dbReference type="SUPFAM" id="SSF52343">
    <property type="entry name" value="Ferredoxin reductase-like, C-terminal NADP-linked domain"/>
    <property type="match status" value="1"/>
</dbReference>
<keyword evidence="7" id="KW-0560">Oxidoreductase</keyword>
<dbReference type="CDD" id="cd06186">
    <property type="entry name" value="NOX_Duox_like_FAD_NADP"/>
    <property type="match status" value="1"/>
</dbReference>